<organism evidence="3 4">
    <name type="scientific">Vulcanisaeta moutnovskia (strain 768-28)</name>
    <dbReference type="NCBI Taxonomy" id="985053"/>
    <lineage>
        <taxon>Archaea</taxon>
        <taxon>Thermoproteota</taxon>
        <taxon>Thermoprotei</taxon>
        <taxon>Thermoproteales</taxon>
        <taxon>Thermoproteaceae</taxon>
        <taxon>Vulcanisaeta</taxon>
    </lineage>
</organism>
<evidence type="ECO:0000259" key="1">
    <source>
        <dbReference type="Pfam" id="PF00534"/>
    </source>
</evidence>
<evidence type="ECO:0000313" key="4">
    <source>
        <dbReference type="Proteomes" id="UP000007485"/>
    </source>
</evidence>
<dbReference type="EMBL" id="CP002529">
    <property type="protein sequence ID" value="ADY01301.1"/>
    <property type="molecule type" value="Genomic_DNA"/>
</dbReference>
<dbReference type="HOGENOM" id="CLU_009583_2_2_2"/>
<evidence type="ECO:0000259" key="2">
    <source>
        <dbReference type="Pfam" id="PF13439"/>
    </source>
</evidence>
<keyword evidence="3" id="KW-0808">Transferase</keyword>
<reference evidence="3 4" key="1">
    <citation type="journal article" date="2011" name="J. Bacteriol.">
        <title>Complete genome sequence of 'Vulcanisaeta moutnovskia' strain 768-28, a novel member of the hyperthermophilic crenarchaeal genus vulcanisaeta.</title>
        <authorList>
            <person name="Gumerov V.M."/>
            <person name="Mardanov A.V."/>
            <person name="Beletsky A.V."/>
            <person name="Prokofeva M.I."/>
            <person name="Bonch-Osmolovskaya E.A."/>
            <person name="Ravin N.V."/>
            <person name="Skryabin K.G."/>
        </authorList>
    </citation>
    <scope>NUCLEOTIDE SEQUENCE [LARGE SCALE GENOMIC DNA]</scope>
    <source>
        <strain evidence="3 4">768-28</strain>
    </source>
</reference>
<dbReference type="PANTHER" id="PTHR45947:SF3">
    <property type="entry name" value="SULFOQUINOVOSYL TRANSFERASE SQD2"/>
    <property type="match status" value="1"/>
</dbReference>
<sequence>MRIIHVAPFYYPVIGGVEDVVKHIAEHMAGKGHEVYVVTYNRLRVGCIGSLPREETINGVRVIRLRPGITWSHGTYSPELPQVIKSLKPDIVHVHVWRHPHVFQVAKLKRQLRFKAILHGHMPFYPIFKVGPVTWGYYQLVDTFFNNTLKYYDEYIALIPLEKDIVINKLHVDGDKVAIIPNGIEYVPKTDVDKNQDQILYLGRISKDKNVSLLIKSMIYLKGKARLVLAGPDEGILRSLYQFAVRHNIRISYLGVVSDEEKYKLYLSSRIFAFPSKYDAMPVTLLEVASTGTPSVITGWGGQIYTAPPGRASLWAPPKPKEYAGAILSLITDEDFYKKLSSKAKEWAQYFLWRKILQIYEKLYEGLM</sequence>
<accession>F0QY64</accession>
<keyword evidence="4" id="KW-1185">Reference proteome</keyword>
<feature type="domain" description="Glycosyl transferase family 1" evidence="1">
    <location>
        <begin position="188"/>
        <end position="347"/>
    </location>
</feature>
<dbReference type="SUPFAM" id="SSF53756">
    <property type="entry name" value="UDP-Glycosyltransferase/glycogen phosphorylase"/>
    <property type="match status" value="1"/>
</dbReference>
<protein>
    <submittedName>
        <fullName evidence="3">Glycosyl transferase group 1</fullName>
    </submittedName>
</protein>
<proteinExistence type="predicted"/>
<dbReference type="CDD" id="cd03801">
    <property type="entry name" value="GT4_PimA-like"/>
    <property type="match status" value="1"/>
</dbReference>
<dbReference type="AlphaFoldDB" id="F0QY64"/>
<dbReference type="InterPro" id="IPR050194">
    <property type="entry name" value="Glycosyltransferase_grp1"/>
</dbReference>
<gene>
    <name evidence="3" type="ordered locus">VMUT_1096</name>
</gene>
<feature type="domain" description="Glycosyltransferase subfamily 4-like N-terminal" evidence="2">
    <location>
        <begin position="14"/>
        <end position="185"/>
    </location>
</feature>
<name>F0QY64_VULM7</name>
<evidence type="ECO:0000313" key="3">
    <source>
        <dbReference type="EMBL" id="ADY01301.1"/>
    </source>
</evidence>
<dbReference type="Gene3D" id="3.40.50.2000">
    <property type="entry name" value="Glycogen Phosphorylase B"/>
    <property type="match status" value="2"/>
</dbReference>
<dbReference type="OrthoDB" id="132546at2157"/>
<dbReference type="GO" id="GO:0016757">
    <property type="term" value="F:glycosyltransferase activity"/>
    <property type="evidence" value="ECO:0007669"/>
    <property type="project" value="InterPro"/>
</dbReference>
<dbReference type="InterPro" id="IPR028098">
    <property type="entry name" value="Glyco_trans_4-like_N"/>
</dbReference>
<dbReference type="STRING" id="985053.VMUT_1096"/>
<dbReference type="RefSeq" id="WP_013604463.1">
    <property type="nucleotide sequence ID" value="NC_015151.1"/>
</dbReference>
<dbReference type="PANTHER" id="PTHR45947">
    <property type="entry name" value="SULFOQUINOVOSYL TRANSFERASE SQD2"/>
    <property type="match status" value="1"/>
</dbReference>
<dbReference type="Pfam" id="PF00534">
    <property type="entry name" value="Glycos_transf_1"/>
    <property type="match status" value="1"/>
</dbReference>
<dbReference type="eggNOG" id="arCOG01403">
    <property type="taxonomic scope" value="Archaea"/>
</dbReference>
<dbReference type="KEGG" id="vmo:VMUT_1096"/>
<dbReference type="InterPro" id="IPR001296">
    <property type="entry name" value="Glyco_trans_1"/>
</dbReference>
<dbReference type="GeneID" id="10288748"/>
<dbReference type="Pfam" id="PF13439">
    <property type="entry name" value="Glyco_transf_4"/>
    <property type="match status" value="1"/>
</dbReference>
<dbReference type="Proteomes" id="UP000007485">
    <property type="component" value="Chromosome"/>
</dbReference>